<dbReference type="GeneID" id="28830986"/>
<dbReference type="EMBL" id="KQ947421">
    <property type="protein sequence ID" value="KUJ13754.1"/>
    <property type="molecule type" value="Genomic_DNA"/>
</dbReference>
<dbReference type="RefSeq" id="XP_018068109.1">
    <property type="nucleotide sequence ID" value="XM_018221260.1"/>
</dbReference>
<dbReference type="PANTHER" id="PTHR10039">
    <property type="entry name" value="AMELOGENIN"/>
    <property type="match status" value="1"/>
</dbReference>
<dbReference type="Proteomes" id="UP000070700">
    <property type="component" value="Unassembled WGS sequence"/>
</dbReference>
<dbReference type="PANTHER" id="PTHR10039:SF5">
    <property type="entry name" value="NACHT DOMAIN-CONTAINING PROTEIN"/>
    <property type="match status" value="1"/>
</dbReference>
<accession>A0A194X1A6</accession>
<dbReference type="InterPro" id="IPR056884">
    <property type="entry name" value="NPHP3-like_N"/>
</dbReference>
<dbReference type="InterPro" id="IPR027417">
    <property type="entry name" value="P-loop_NTPase"/>
</dbReference>
<dbReference type="AlphaFoldDB" id="A0A194X1A6"/>
<dbReference type="InParanoid" id="A0A194X1A6"/>
<feature type="domain" description="DUF7791" evidence="3">
    <location>
        <begin position="472"/>
        <end position="609"/>
    </location>
</feature>
<evidence type="ECO:0000313" key="4">
    <source>
        <dbReference type="EMBL" id="KUJ13754.1"/>
    </source>
</evidence>
<name>A0A194X1A6_MOLSC</name>
<gene>
    <name evidence="4" type="ORF">LY89DRAFT_752926</name>
</gene>
<evidence type="ECO:0000259" key="2">
    <source>
        <dbReference type="Pfam" id="PF24883"/>
    </source>
</evidence>
<dbReference type="Gene3D" id="3.40.50.300">
    <property type="entry name" value="P-loop containing nucleotide triphosphate hydrolases"/>
    <property type="match status" value="1"/>
</dbReference>
<dbReference type="KEGG" id="psco:LY89DRAFT_752926"/>
<dbReference type="OrthoDB" id="443402at2759"/>
<dbReference type="Pfam" id="PF24883">
    <property type="entry name" value="NPHP3_N"/>
    <property type="match status" value="1"/>
</dbReference>
<dbReference type="Pfam" id="PF25053">
    <property type="entry name" value="DUF7791"/>
    <property type="match status" value="1"/>
</dbReference>
<reference evidence="4 5" key="1">
    <citation type="submission" date="2015-10" db="EMBL/GenBank/DDBJ databases">
        <title>Full genome of DAOMC 229536 Phialocephala scopiformis, a fungal endophyte of spruce producing the potent anti-insectan compound rugulosin.</title>
        <authorList>
            <consortium name="DOE Joint Genome Institute"/>
            <person name="Walker A.K."/>
            <person name="Frasz S.L."/>
            <person name="Seifert K.A."/>
            <person name="Miller J.D."/>
            <person name="Mondo S.J."/>
            <person name="Labutti K."/>
            <person name="Lipzen A."/>
            <person name="Dockter R."/>
            <person name="Kennedy M."/>
            <person name="Grigoriev I.V."/>
            <person name="Spatafora J.W."/>
        </authorList>
    </citation>
    <scope>NUCLEOTIDE SEQUENCE [LARGE SCALE GENOMIC DNA]</scope>
    <source>
        <strain evidence="4 5">CBS 120377</strain>
    </source>
</reference>
<keyword evidence="1" id="KW-0677">Repeat</keyword>
<keyword evidence="5" id="KW-1185">Reference proteome</keyword>
<evidence type="ECO:0000313" key="5">
    <source>
        <dbReference type="Proteomes" id="UP000070700"/>
    </source>
</evidence>
<dbReference type="InterPro" id="IPR056693">
    <property type="entry name" value="DUF7791"/>
</dbReference>
<sequence>MAEAIAAFSLAANIVQFVDFGGRLIHDAWSIYHKGRGSFPELLGVEKTAEDLKLVLAELVSPLKEPGDETDSERSLKELGQQSAFRLAWKEEDMISQQMRLETIKHQLNLHILVSLREQARKSLSQQEQILTQLAAIGQHTQRFECSTRNLTAEGIGSSLLDFLTAKLGQSGKSSWQREIVSAIHEDHTSEATQDVSDFAIPTHRRRVLQSKILALLRYSGMDDREERIVEAYEETFQWIFSDDASGHEKLWSNFKAWLETDEPLYWITGRAGSGKSTLMKYICHEESASNPVDSTNSMNPQEFSKEELEKMLRSTAMIISQDAKLVLFVDGLDEFEGKHDDLIYLFQDLIANKNIKVCVSSRPWVQFEDAFEHQPSLTIDTLTYPDIKHYVSSKFHGNPGFTQLSLREPDFANQLVENVASKACGVFLWVHLVVHSLLSGMNYGDRISDLQRRLDLLPPDLENLYDKILQSLDPFYLEHAAQLFQLIQASREPLPLLLLSFADEDSIEFALKQLFQPLSPDARLLRTDTMRRRLNSRWKGLLEVGKSATEDSRVGEDTVQYLHRTVKDYVESIEVQTKMHEASKSAFDPHLRLCAGNIAHIKTIDHRTNFFSDGTLWTRVQRCLWSASKIQARNKKYIVPLLDELDETGKTLALKFSNDHVTNSEQYLSFIQYEQRYLVNDLLSFGQWVPTHPSLSYYGFRTNFGCNFLSLVVRYGGVEYVDAKVNRGCFVQRSPMTSMQTLSLEDIIGVQSLNERSRELYFRRQSHIWPLLQDAVHFDSRWATEYQDSVPSFEMMECLIGHRADANYLFYDAYGKEWTVWRRLLENLYKGFNGQKLPAPWSSIASAMIKCGMNLQESDIQAPVPGDLGTILGEPYRNRVNSHAFKTEIMLITKSPTKSWQDWMKMKA</sequence>
<feature type="domain" description="Nephrocystin 3-like N-terminal" evidence="2">
    <location>
        <begin position="253"/>
        <end position="321"/>
    </location>
</feature>
<organism evidence="4 5">
    <name type="scientific">Mollisia scopiformis</name>
    <name type="common">Conifer needle endophyte fungus</name>
    <name type="synonym">Phialocephala scopiformis</name>
    <dbReference type="NCBI Taxonomy" id="149040"/>
    <lineage>
        <taxon>Eukaryota</taxon>
        <taxon>Fungi</taxon>
        <taxon>Dikarya</taxon>
        <taxon>Ascomycota</taxon>
        <taxon>Pezizomycotina</taxon>
        <taxon>Leotiomycetes</taxon>
        <taxon>Helotiales</taxon>
        <taxon>Mollisiaceae</taxon>
        <taxon>Mollisia</taxon>
    </lineage>
</organism>
<protein>
    <submittedName>
        <fullName evidence="4">Uncharacterized protein</fullName>
    </submittedName>
</protein>
<proteinExistence type="predicted"/>
<evidence type="ECO:0000256" key="1">
    <source>
        <dbReference type="ARBA" id="ARBA00022737"/>
    </source>
</evidence>
<evidence type="ECO:0000259" key="3">
    <source>
        <dbReference type="Pfam" id="PF25053"/>
    </source>
</evidence>
<dbReference type="SUPFAM" id="SSF52540">
    <property type="entry name" value="P-loop containing nucleoside triphosphate hydrolases"/>
    <property type="match status" value="1"/>
</dbReference>